<sequence>MFRISSGFPRCQQQLIPHTQHTFFGRRIYEVMIPSHQHSSRKSASSLHFALLIERVHPERLKFARTDHSTGDIYFSLTLRNLNICVSKSYHTHSTVFFNDHSRKNLTFLCLLELRIVEP</sequence>
<gene>
    <name evidence="1" type="ORF">CEXT_245081</name>
</gene>
<evidence type="ECO:0000313" key="1">
    <source>
        <dbReference type="EMBL" id="GIY92699.1"/>
    </source>
</evidence>
<dbReference type="EMBL" id="BPLR01017578">
    <property type="protein sequence ID" value="GIY92699.1"/>
    <property type="molecule type" value="Genomic_DNA"/>
</dbReference>
<keyword evidence="2" id="KW-1185">Reference proteome</keyword>
<reference evidence="1 2" key="1">
    <citation type="submission" date="2021-06" db="EMBL/GenBank/DDBJ databases">
        <title>Caerostris extrusa draft genome.</title>
        <authorList>
            <person name="Kono N."/>
            <person name="Arakawa K."/>
        </authorList>
    </citation>
    <scope>NUCLEOTIDE SEQUENCE [LARGE SCALE GENOMIC DNA]</scope>
</reference>
<accession>A0AAV4XF89</accession>
<evidence type="ECO:0000313" key="2">
    <source>
        <dbReference type="Proteomes" id="UP001054945"/>
    </source>
</evidence>
<proteinExistence type="predicted"/>
<dbReference type="Proteomes" id="UP001054945">
    <property type="component" value="Unassembled WGS sequence"/>
</dbReference>
<protein>
    <submittedName>
        <fullName evidence="1">Uncharacterized protein</fullName>
    </submittedName>
</protein>
<name>A0AAV4XF89_CAEEX</name>
<comment type="caution">
    <text evidence="1">The sequence shown here is derived from an EMBL/GenBank/DDBJ whole genome shotgun (WGS) entry which is preliminary data.</text>
</comment>
<organism evidence="1 2">
    <name type="scientific">Caerostris extrusa</name>
    <name type="common">Bark spider</name>
    <name type="synonym">Caerostris bankana</name>
    <dbReference type="NCBI Taxonomy" id="172846"/>
    <lineage>
        <taxon>Eukaryota</taxon>
        <taxon>Metazoa</taxon>
        <taxon>Ecdysozoa</taxon>
        <taxon>Arthropoda</taxon>
        <taxon>Chelicerata</taxon>
        <taxon>Arachnida</taxon>
        <taxon>Araneae</taxon>
        <taxon>Araneomorphae</taxon>
        <taxon>Entelegynae</taxon>
        <taxon>Araneoidea</taxon>
        <taxon>Araneidae</taxon>
        <taxon>Caerostris</taxon>
    </lineage>
</organism>
<dbReference type="AlphaFoldDB" id="A0AAV4XF89"/>